<evidence type="ECO:0000256" key="1">
    <source>
        <dbReference type="ARBA" id="ARBA00022723"/>
    </source>
</evidence>
<dbReference type="CDD" id="cd08364">
    <property type="entry name" value="FosX"/>
    <property type="match status" value="1"/>
</dbReference>
<reference evidence="4" key="1">
    <citation type="submission" date="2016-11" db="EMBL/GenBank/DDBJ databases">
        <authorList>
            <person name="Varghese N."/>
            <person name="Submissions S."/>
        </authorList>
    </citation>
    <scope>NUCLEOTIDE SEQUENCE [LARGE SCALE GENOMIC DNA]</scope>
    <source>
        <strain evidence="4">DSM 8595</strain>
    </source>
</reference>
<dbReference type="InterPro" id="IPR037523">
    <property type="entry name" value="VOC_core"/>
</dbReference>
<proteinExistence type="predicted"/>
<sequence>MARAKVSENGGMADSTPLIGSSGLSHVTFIVSDLDRMETILTRVLGAVRVYDSGAERFSLSEERFFLVGEEPVATWVAIMQGDGGLPRSYNHVAFQVDAGALDELRRVIDALGLEQRPPRSRVAGEGESIYFYDDDAHLFELHTGSLRERLSAYAPGAPRK</sequence>
<dbReference type="PANTHER" id="PTHR36113:SF6">
    <property type="entry name" value="FOSFOMYCIN RESISTANCE PROTEIN FOSX"/>
    <property type="match status" value="1"/>
</dbReference>
<evidence type="ECO:0000313" key="4">
    <source>
        <dbReference type="Proteomes" id="UP000184699"/>
    </source>
</evidence>
<dbReference type="Pfam" id="PF00903">
    <property type="entry name" value="Glyoxalase"/>
    <property type="match status" value="1"/>
</dbReference>
<dbReference type="NCBIfam" id="NF000222">
    <property type="entry name" value="FosX"/>
    <property type="match status" value="1"/>
</dbReference>
<keyword evidence="4" id="KW-1185">Reference proteome</keyword>
<dbReference type="Gene3D" id="3.10.180.10">
    <property type="entry name" value="2,3-Dihydroxybiphenyl 1,2-Dioxygenase, domain 1"/>
    <property type="match status" value="1"/>
</dbReference>
<name>A0A1N6E4M1_9MICO</name>
<dbReference type="GO" id="GO:0046872">
    <property type="term" value="F:metal ion binding"/>
    <property type="evidence" value="ECO:0007669"/>
    <property type="project" value="UniProtKB-KW"/>
</dbReference>
<keyword evidence="3" id="KW-0223">Dioxygenase</keyword>
<feature type="domain" description="VOC" evidence="2">
    <location>
        <begin position="23"/>
        <end position="145"/>
    </location>
</feature>
<dbReference type="InterPro" id="IPR051332">
    <property type="entry name" value="Fosfomycin_Res_Enzymes"/>
</dbReference>
<dbReference type="SUPFAM" id="SSF54593">
    <property type="entry name" value="Glyoxalase/Bleomycin resistance protein/Dihydroxybiphenyl dioxygenase"/>
    <property type="match status" value="1"/>
</dbReference>
<dbReference type="Proteomes" id="UP000184699">
    <property type="component" value="Unassembled WGS sequence"/>
</dbReference>
<dbReference type="AlphaFoldDB" id="A0A1N6E4M1"/>
<dbReference type="InterPro" id="IPR004360">
    <property type="entry name" value="Glyas_Fos-R_dOase_dom"/>
</dbReference>
<dbReference type="EMBL" id="FSRJ01000001">
    <property type="protein sequence ID" value="SIN77923.1"/>
    <property type="molecule type" value="Genomic_DNA"/>
</dbReference>
<dbReference type="PROSITE" id="PS51819">
    <property type="entry name" value="VOC"/>
    <property type="match status" value="1"/>
</dbReference>
<keyword evidence="1" id="KW-0479">Metal-binding</keyword>
<keyword evidence="3" id="KW-0560">Oxidoreductase</keyword>
<dbReference type="InterPro" id="IPR037434">
    <property type="entry name" value="FosX"/>
</dbReference>
<evidence type="ECO:0000313" key="3">
    <source>
        <dbReference type="EMBL" id="SIN77923.1"/>
    </source>
</evidence>
<dbReference type="STRING" id="232089.SAMN05443544_1075"/>
<organism evidence="3 4">
    <name type="scientific">Agromyces cerinus subsp. cerinus</name>
    <dbReference type="NCBI Taxonomy" id="232089"/>
    <lineage>
        <taxon>Bacteria</taxon>
        <taxon>Bacillati</taxon>
        <taxon>Actinomycetota</taxon>
        <taxon>Actinomycetes</taxon>
        <taxon>Micrococcales</taxon>
        <taxon>Microbacteriaceae</taxon>
        <taxon>Agromyces</taxon>
    </lineage>
</organism>
<dbReference type="InterPro" id="IPR029068">
    <property type="entry name" value="Glyas_Bleomycin-R_OHBP_Dase"/>
</dbReference>
<dbReference type="GO" id="GO:0051213">
    <property type="term" value="F:dioxygenase activity"/>
    <property type="evidence" value="ECO:0007669"/>
    <property type="project" value="UniProtKB-KW"/>
</dbReference>
<accession>A0A1N6E4M1</accession>
<evidence type="ECO:0000259" key="2">
    <source>
        <dbReference type="PROSITE" id="PS51819"/>
    </source>
</evidence>
<protein>
    <submittedName>
        <fullName evidence="3">Catechol 2,3-dioxygenase</fullName>
    </submittedName>
</protein>
<gene>
    <name evidence="3" type="ORF">SAMN05443544_1075</name>
</gene>
<dbReference type="PANTHER" id="PTHR36113">
    <property type="entry name" value="LYASE, PUTATIVE-RELATED-RELATED"/>
    <property type="match status" value="1"/>
</dbReference>